<dbReference type="Pfam" id="PF00482">
    <property type="entry name" value="T2SSF"/>
    <property type="match status" value="2"/>
</dbReference>
<comment type="caution">
    <text evidence="9">The sequence shown here is derived from an EMBL/GenBank/DDBJ whole genome shotgun (WGS) entry which is preliminary data.</text>
</comment>
<sequence>MRQINQDLRAGQSVSEAFGTVIDEQIRFQLKLAEEHGQLASSLGQISRLLQTAHQRQQKIKRLLQYPLVLVVILAMVIMAMKILIMPQLTALAPPTRNSQLSWWWLVVALPFAAAIGLIILYVAQQPILRRVLIIIKIPLIGPIVKLYYGYYFLMALTVMSEGGLGFQEILVVLRQGKSTTLLHQIAERLANDLANGEWLANAIKRFGFLPIELQLILKSGKSQTTIAEELTALTALYYQRLTQRLERLLSMIQPASFAIIGMIIIGAYASLFLPMYRTIGGM</sequence>
<comment type="subcellular location">
    <subcellularLocation>
        <location evidence="1">Cell membrane</location>
        <topology evidence="1">Multi-pass membrane protein</topology>
    </subcellularLocation>
</comment>
<comment type="similarity">
    <text evidence="2">Belongs to the GSP F family.</text>
</comment>
<evidence type="ECO:0000256" key="1">
    <source>
        <dbReference type="ARBA" id="ARBA00004651"/>
    </source>
</evidence>
<evidence type="ECO:0000256" key="4">
    <source>
        <dbReference type="ARBA" id="ARBA00022692"/>
    </source>
</evidence>
<feature type="transmembrane region" description="Helical" evidence="7">
    <location>
        <begin position="256"/>
        <end position="277"/>
    </location>
</feature>
<evidence type="ECO:0000256" key="7">
    <source>
        <dbReference type="SAM" id="Phobius"/>
    </source>
</evidence>
<feature type="transmembrane region" description="Helical" evidence="7">
    <location>
        <begin position="103"/>
        <end position="124"/>
    </location>
</feature>
<evidence type="ECO:0000256" key="6">
    <source>
        <dbReference type="ARBA" id="ARBA00023136"/>
    </source>
</evidence>
<evidence type="ECO:0000256" key="3">
    <source>
        <dbReference type="ARBA" id="ARBA00022475"/>
    </source>
</evidence>
<name>A0A0R1LXT9_9LACO</name>
<organism evidence="9 10">
    <name type="scientific">Secundilactobacillus odoratitofui DSM 19909 = JCM 15043</name>
    <dbReference type="NCBI Taxonomy" id="1423776"/>
    <lineage>
        <taxon>Bacteria</taxon>
        <taxon>Bacillati</taxon>
        <taxon>Bacillota</taxon>
        <taxon>Bacilli</taxon>
        <taxon>Lactobacillales</taxon>
        <taxon>Lactobacillaceae</taxon>
        <taxon>Secundilactobacillus</taxon>
    </lineage>
</organism>
<proteinExistence type="inferred from homology"/>
<keyword evidence="4 7" id="KW-0812">Transmembrane</keyword>
<feature type="transmembrane region" description="Helical" evidence="7">
    <location>
        <begin position="63"/>
        <end position="83"/>
    </location>
</feature>
<keyword evidence="6 7" id="KW-0472">Membrane</keyword>
<feature type="domain" description="Type II secretion system protein GspF" evidence="8">
    <location>
        <begin position="1"/>
        <end position="87"/>
    </location>
</feature>
<reference evidence="9 10" key="1">
    <citation type="journal article" date="2015" name="Genome Announc.">
        <title>Expanding the biotechnology potential of lactobacilli through comparative genomics of 213 strains and associated genera.</title>
        <authorList>
            <person name="Sun Z."/>
            <person name="Harris H.M."/>
            <person name="McCann A."/>
            <person name="Guo C."/>
            <person name="Argimon S."/>
            <person name="Zhang W."/>
            <person name="Yang X."/>
            <person name="Jeffery I.B."/>
            <person name="Cooney J.C."/>
            <person name="Kagawa T.F."/>
            <person name="Liu W."/>
            <person name="Song Y."/>
            <person name="Salvetti E."/>
            <person name="Wrobel A."/>
            <person name="Rasinkangas P."/>
            <person name="Parkhill J."/>
            <person name="Rea M.C."/>
            <person name="O'Sullivan O."/>
            <person name="Ritari J."/>
            <person name="Douillard F.P."/>
            <person name="Paul Ross R."/>
            <person name="Yang R."/>
            <person name="Briner A.E."/>
            <person name="Felis G.E."/>
            <person name="de Vos W.M."/>
            <person name="Barrangou R."/>
            <person name="Klaenhammer T.R."/>
            <person name="Caufield P.W."/>
            <person name="Cui Y."/>
            <person name="Zhang H."/>
            <person name="O'Toole P.W."/>
        </authorList>
    </citation>
    <scope>NUCLEOTIDE SEQUENCE [LARGE SCALE GENOMIC DNA]</scope>
    <source>
        <strain evidence="9 10">DSM 19909</strain>
    </source>
</reference>
<dbReference type="PANTHER" id="PTHR30012:SF0">
    <property type="entry name" value="TYPE II SECRETION SYSTEM PROTEIN F-RELATED"/>
    <property type="match status" value="1"/>
</dbReference>
<evidence type="ECO:0000256" key="2">
    <source>
        <dbReference type="ARBA" id="ARBA00005745"/>
    </source>
</evidence>
<dbReference type="Gene3D" id="1.20.81.30">
    <property type="entry name" value="Type II secretion system (T2SS), domain F"/>
    <property type="match status" value="2"/>
</dbReference>
<keyword evidence="3" id="KW-1003">Cell membrane</keyword>
<evidence type="ECO:0000313" key="10">
    <source>
        <dbReference type="Proteomes" id="UP000051160"/>
    </source>
</evidence>
<accession>A0A0R1LXT9</accession>
<keyword evidence="10" id="KW-1185">Reference proteome</keyword>
<dbReference type="InterPro" id="IPR042094">
    <property type="entry name" value="T2SS_GspF_sf"/>
</dbReference>
<dbReference type="InterPro" id="IPR003004">
    <property type="entry name" value="GspF/PilC"/>
</dbReference>
<dbReference type="Proteomes" id="UP000051160">
    <property type="component" value="Unassembled WGS sequence"/>
</dbReference>
<gene>
    <name evidence="9" type="ORF">FD04_GL002120</name>
</gene>
<dbReference type="AlphaFoldDB" id="A0A0R1LXT9"/>
<dbReference type="PATRIC" id="fig|1423776.4.peg.2147"/>
<keyword evidence="5 7" id="KW-1133">Transmembrane helix</keyword>
<evidence type="ECO:0000256" key="5">
    <source>
        <dbReference type="ARBA" id="ARBA00022989"/>
    </source>
</evidence>
<dbReference type="InterPro" id="IPR018076">
    <property type="entry name" value="T2SS_GspF_dom"/>
</dbReference>
<protein>
    <submittedName>
        <fullName evidence="9">Type II secretory pathway competence component</fullName>
    </submittedName>
</protein>
<evidence type="ECO:0000259" key="8">
    <source>
        <dbReference type="Pfam" id="PF00482"/>
    </source>
</evidence>
<feature type="transmembrane region" description="Helical" evidence="7">
    <location>
        <begin position="131"/>
        <end position="151"/>
    </location>
</feature>
<dbReference type="EMBL" id="AZEE01000030">
    <property type="protein sequence ID" value="KRK97258.1"/>
    <property type="molecule type" value="Genomic_DNA"/>
</dbReference>
<dbReference type="STRING" id="1423776.FD04_GL002120"/>
<evidence type="ECO:0000313" key="9">
    <source>
        <dbReference type="EMBL" id="KRK97258.1"/>
    </source>
</evidence>
<feature type="domain" description="Type II secretion system protein GspF" evidence="8">
    <location>
        <begin position="153"/>
        <end position="275"/>
    </location>
</feature>
<dbReference type="PANTHER" id="PTHR30012">
    <property type="entry name" value="GENERAL SECRETION PATHWAY PROTEIN"/>
    <property type="match status" value="1"/>
</dbReference>
<dbReference type="GO" id="GO:0005886">
    <property type="term" value="C:plasma membrane"/>
    <property type="evidence" value="ECO:0007669"/>
    <property type="project" value="UniProtKB-SubCell"/>
</dbReference>